<dbReference type="Proteomes" id="UP000237000">
    <property type="component" value="Unassembled WGS sequence"/>
</dbReference>
<comment type="similarity">
    <text evidence="2">Belongs to the strictosidine synthase family.</text>
</comment>
<evidence type="ECO:0000256" key="4">
    <source>
        <dbReference type="ARBA" id="ARBA00023180"/>
    </source>
</evidence>
<feature type="domain" description="Strictosidine synthase conserved region" evidence="5">
    <location>
        <begin position="48"/>
        <end position="135"/>
    </location>
</feature>
<evidence type="ECO:0000259" key="5">
    <source>
        <dbReference type="Pfam" id="PF03088"/>
    </source>
</evidence>
<dbReference type="GO" id="GO:0005773">
    <property type="term" value="C:vacuole"/>
    <property type="evidence" value="ECO:0007669"/>
    <property type="project" value="UniProtKB-SubCell"/>
</dbReference>
<evidence type="ECO:0000256" key="3">
    <source>
        <dbReference type="ARBA" id="ARBA00022554"/>
    </source>
</evidence>
<dbReference type="SUPFAM" id="SSF63829">
    <property type="entry name" value="Calcium-dependent phosphotriesterase"/>
    <property type="match status" value="1"/>
</dbReference>
<dbReference type="InterPro" id="IPR018119">
    <property type="entry name" value="Strictosidine_synth_cons-reg"/>
</dbReference>
<dbReference type="GO" id="GO:0012505">
    <property type="term" value="C:endomembrane system"/>
    <property type="evidence" value="ECO:0007669"/>
    <property type="project" value="TreeGrafter"/>
</dbReference>
<dbReference type="InParanoid" id="A0A2P5F4I2"/>
<dbReference type="PANTHER" id="PTHR10426">
    <property type="entry name" value="STRICTOSIDINE SYNTHASE-RELATED"/>
    <property type="match status" value="1"/>
</dbReference>
<comment type="subcellular location">
    <subcellularLocation>
        <location evidence="1">Vacuole</location>
    </subcellularLocation>
</comment>
<evidence type="ECO:0000256" key="1">
    <source>
        <dbReference type="ARBA" id="ARBA00004116"/>
    </source>
</evidence>
<evidence type="ECO:0000313" key="7">
    <source>
        <dbReference type="Proteomes" id="UP000237000"/>
    </source>
</evidence>
<name>A0A2P5F4I2_TREOI</name>
<proteinExistence type="inferred from homology"/>
<dbReference type="STRING" id="63057.A0A2P5F4I2"/>
<evidence type="ECO:0000256" key="2">
    <source>
        <dbReference type="ARBA" id="ARBA00009191"/>
    </source>
</evidence>
<dbReference type="PANTHER" id="PTHR10426:SF136">
    <property type="entry name" value="PROTEIN STRICTOSIDINE SYNTHASE-LIKE 9-LIKE"/>
    <property type="match status" value="1"/>
</dbReference>
<gene>
    <name evidence="6" type="ORF">TorRG33x02_115560</name>
</gene>
<comment type="caution">
    <text evidence="6">The sequence shown here is derived from an EMBL/GenBank/DDBJ whole genome shotgun (WGS) entry which is preliminary data.</text>
</comment>
<protein>
    <submittedName>
        <fullName evidence="6">Strictosidine synthase</fullName>
    </submittedName>
</protein>
<dbReference type="OrthoDB" id="5307922at2759"/>
<reference evidence="7" key="1">
    <citation type="submission" date="2016-06" db="EMBL/GenBank/DDBJ databases">
        <title>Parallel loss of symbiosis genes in relatives of nitrogen-fixing non-legume Parasponia.</title>
        <authorList>
            <person name="Van Velzen R."/>
            <person name="Holmer R."/>
            <person name="Bu F."/>
            <person name="Rutten L."/>
            <person name="Van Zeijl A."/>
            <person name="Liu W."/>
            <person name="Santuari L."/>
            <person name="Cao Q."/>
            <person name="Sharma T."/>
            <person name="Shen D."/>
            <person name="Roswanjaya Y."/>
            <person name="Wardhani T."/>
            <person name="Kalhor M.S."/>
            <person name="Jansen J."/>
            <person name="Van den Hoogen J."/>
            <person name="Gungor B."/>
            <person name="Hartog M."/>
            <person name="Hontelez J."/>
            <person name="Verver J."/>
            <person name="Yang W.-C."/>
            <person name="Schijlen E."/>
            <person name="Repin R."/>
            <person name="Schilthuizen M."/>
            <person name="Schranz E."/>
            <person name="Heidstra R."/>
            <person name="Miyata K."/>
            <person name="Fedorova E."/>
            <person name="Kohlen W."/>
            <person name="Bisseling T."/>
            <person name="Smit S."/>
            <person name="Geurts R."/>
        </authorList>
    </citation>
    <scope>NUCLEOTIDE SEQUENCE [LARGE SCALE GENOMIC DNA]</scope>
    <source>
        <strain evidence="7">cv. RG33-2</strain>
    </source>
</reference>
<keyword evidence="4" id="KW-0325">Glycoprotein</keyword>
<keyword evidence="7" id="KW-1185">Reference proteome</keyword>
<keyword evidence="3" id="KW-0926">Vacuole</keyword>
<evidence type="ECO:0000313" key="6">
    <source>
        <dbReference type="EMBL" id="PON92696.1"/>
    </source>
</evidence>
<sequence length="237" mass="25465">MGIGFYLLTKQLFVADAYQGFLVAGPNGGLATTIASGAEGVPFKLPTGLDVDQSTGNVYFTDASSQYSLSQIQDAIDSTGDATGRLLKYDRNTQQVTVLLGGLSGAGGTSISSDGSFVLVSEFIAKRIRKFWLTGPKALTSEVLVTFQGRPINIKRTLLGDFWVAVNVERSNINGSSNGSTIQNVPTGIKINATGNILRTVDLSEFYGTANISEFHQRNRQFYVGTLRTDYLGRLSI</sequence>
<accession>A0A2P5F4I2</accession>
<dbReference type="Gene3D" id="2.120.10.30">
    <property type="entry name" value="TolB, C-terminal domain"/>
    <property type="match status" value="1"/>
</dbReference>
<organism evidence="6 7">
    <name type="scientific">Trema orientale</name>
    <name type="common">Charcoal tree</name>
    <name type="synonym">Celtis orientalis</name>
    <dbReference type="NCBI Taxonomy" id="63057"/>
    <lineage>
        <taxon>Eukaryota</taxon>
        <taxon>Viridiplantae</taxon>
        <taxon>Streptophyta</taxon>
        <taxon>Embryophyta</taxon>
        <taxon>Tracheophyta</taxon>
        <taxon>Spermatophyta</taxon>
        <taxon>Magnoliopsida</taxon>
        <taxon>eudicotyledons</taxon>
        <taxon>Gunneridae</taxon>
        <taxon>Pentapetalae</taxon>
        <taxon>rosids</taxon>
        <taxon>fabids</taxon>
        <taxon>Rosales</taxon>
        <taxon>Cannabaceae</taxon>
        <taxon>Trema</taxon>
    </lineage>
</organism>
<dbReference type="AlphaFoldDB" id="A0A2P5F4I2"/>
<dbReference type="InterPro" id="IPR011042">
    <property type="entry name" value="6-blade_b-propeller_TolB-like"/>
</dbReference>
<dbReference type="Pfam" id="PF03088">
    <property type="entry name" value="Str_synth"/>
    <property type="match status" value="1"/>
</dbReference>
<dbReference type="GO" id="GO:0016787">
    <property type="term" value="F:hydrolase activity"/>
    <property type="evidence" value="ECO:0007669"/>
    <property type="project" value="TreeGrafter"/>
</dbReference>
<dbReference type="EMBL" id="JXTC01000063">
    <property type="protein sequence ID" value="PON92696.1"/>
    <property type="molecule type" value="Genomic_DNA"/>
</dbReference>